<dbReference type="PANTHER" id="PTHR30349">
    <property type="entry name" value="PHAGE INTEGRASE-RELATED"/>
    <property type="match status" value="1"/>
</dbReference>
<dbReference type="GO" id="GO:0006310">
    <property type="term" value="P:DNA recombination"/>
    <property type="evidence" value="ECO:0007669"/>
    <property type="project" value="UniProtKB-KW"/>
</dbReference>
<feature type="domain" description="Tyr recombinase" evidence="2">
    <location>
        <begin position="158"/>
        <end position="313"/>
    </location>
</feature>
<dbReference type="EMBL" id="MT142531">
    <property type="protein sequence ID" value="QJA84580.1"/>
    <property type="molecule type" value="Genomic_DNA"/>
</dbReference>
<dbReference type="SUPFAM" id="SSF56349">
    <property type="entry name" value="DNA breaking-rejoining enzymes"/>
    <property type="match status" value="1"/>
</dbReference>
<dbReference type="InterPro" id="IPR002104">
    <property type="entry name" value="Integrase_catalytic"/>
</dbReference>
<sequence length="318" mass="36045">MSITKVDGGYRVDIRPSGRNGKRYRRTFETKTEATKYEKFILSQHHNKDWLDAPIDRRPLLELIDLWFHFHGKNLKEGVNTRKNLISTCKLMGNPQSHQINTNFYLNYRARRLEKITPKTANLELTRLQGVYSVLIAAGEFAGDHPLKSAPPIKLQAKDQSFLTKPQIAQLLALLSGEMLLIVKICLSTGARWSEAQTLTSSQLLDDRINFINTKNGKNRTIPITRELRAELPNGNGRLFADCYHQFLAVLKSSGIVLPKGQASHVLRHTFASHFVMNGGNILTLQKILGHGSIQMTMRYAHLAPDHLQEATRYNPLV</sequence>
<accession>A0A6M3KRX8</accession>
<dbReference type="AlphaFoldDB" id="A0A6M3KRX8"/>
<name>A0A6M3KRX8_9ZZZZ</name>
<dbReference type="GO" id="GO:0003677">
    <property type="term" value="F:DNA binding"/>
    <property type="evidence" value="ECO:0007669"/>
    <property type="project" value="InterPro"/>
</dbReference>
<gene>
    <name evidence="4" type="ORF">MM415A00183_0047</name>
    <name evidence="3" type="ORF">MM415B00339_0010</name>
</gene>
<evidence type="ECO:0000259" key="2">
    <source>
        <dbReference type="PROSITE" id="PS51898"/>
    </source>
</evidence>
<dbReference type="GO" id="GO:0015074">
    <property type="term" value="P:DNA integration"/>
    <property type="evidence" value="ECO:0007669"/>
    <property type="project" value="InterPro"/>
</dbReference>
<evidence type="ECO:0000313" key="3">
    <source>
        <dbReference type="EMBL" id="QJA66701.1"/>
    </source>
</evidence>
<dbReference type="Pfam" id="PF24624">
    <property type="entry name" value="Int_N"/>
    <property type="match status" value="1"/>
</dbReference>
<protein>
    <submittedName>
        <fullName evidence="4">Putative site-specific tyrosine recombinase</fullName>
    </submittedName>
</protein>
<dbReference type="InterPro" id="IPR050090">
    <property type="entry name" value="Tyrosine_recombinase_XerCD"/>
</dbReference>
<dbReference type="PROSITE" id="PS51898">
    <property type="entry name" value="TYR_RECOMBINASE"/>
    <property type="match status" value="1"/>
</dbReference>
<keyword evidence="1" id="KW-0233">DNA recombination</keyword>
<evidence type="ECO:0000256" key="1">
    <source>
        <dbReference type="ARBA" id="ARBA00023172"/>
    </source>
</evidence>
<dbReference type="Gene3D" id="1.10.443.10">
    <property type="entry name" value="Intergrase catalytic core"/>
    <property type="match status" value="1"/>
</dbReference>
<dbReference type="InterPro" id="IPR013762">
    <property type="entry name" value="Integrase-like_cat_sf"/>
</dbReference>
<organism evidence="4">
    <name type="scientific">viral metagenome</name>
    <dbReference type="NCBI Taxonomy" id="1070528"/>
    <lineage>
        <taxon>unclassified sequences</taxon>
        <taxon>metagenomes</taxon>
        <taxon>organismal metagenomes</taxon>
    </lineage>
</organism>
<evidence type="ECO:0000313" key="4">
    <source>
        <dbReference type="EMBL" id="QJA84580.1"/>
    </source>
</evidence>
<dbReference type="InterPro" id="IPR011010">
    <property type="entry name" value="DNA_brk_join_enz"/>
</dbReference>
<reference evidence="4" key="1">
    <citation type="submission" date="2020-03" db="EMBL/GenBank/DDBJ databases">
        <title>The deep terrestrial virosphere.</title>
        <authorList>
            <person name="Holmfeldt K."/>
            <person name="Nilsson E."/>
            <person name="Simone D."/>
            <person name="Lopez-Fernandez M."/>
            <person name="Wu X."/>
            <person name="de Brujin I."/>
            <person name="Lundin D."/>
            <person name="Andersson A."/>
            <person name="Bertilsson S."/>
            <person name="Dopson M."/>
        </authorList>
    </citation>
    <scope>NUCLEOTIDE SEQUENCE</scope>
    <source>
        <strain evidence="4">MM415A00183</strain>
        <strain evidence="3">MM415B00339</strain>
    </source>
</reference>
<dbReference type="InterPro" id="IPR057084">
    <property type="entry name" value="Int_N"/>
</dbReference>
<proteinExistence type="predicted"/>
<dbReference type="Pfam" id="PF00589">
    <property type="entry name" value="Phage_integrase"/>
    <property type="match status" value="2"/>
</dbReference>
<dbReference type="PANTHER" id="PTHR30349:SF93">
    <property type="entry name" value="FELS-2 PROPHAGE PROTEIN"/>
    <property type="match status" value="1"/>
</dbReference>
<dbReference type="CDD" id="cd00796">
    <property type="entry name" value="INT_Rci_Hp1_C"/>
    <property type="match status" value="1"/>
</dbReference>
<dbReference type="EMBL" id="MT141559">
    <property type="protein sequence ID" value="QJA66701.1"/>
    <property type="molecule type" value="Genomic_DNA"/>
</dbReference>